<evidence type="ECO:0000256" key="1">
    <source>
        <dbReference type="ARBA" id="ARBA00012943"/>
    </source>
</evidence>
<evidence type="ECO:0000259" key="6">
    <source>
        <dbReference type="Pfam" id="PF02233"/>
    </source>
</evidence>
<dbReference type="PANTHER" id="PTHR10160:SF19">
    <property type="entry name" value="PROTON-TRANSLOCATING NAD(P)(+) TRANSHYDROGENASE"/>
    <property type="match status" value="1"/>
</dbReference>
<evidence type="ECO:0000313" key="8">
    <source>
        <dbReference type="EMBL" id="KAA6371551.1"/>
    </source>
</evidence>
<dbReference type="GO" id="GO:0050661">
    <property type="term" value="F:NADP binding"/>
    <property type="evidence" value="ECO:0007669"/>
    <property type="project" value="TreeGrafter"/>
</dbReference>
<evidence type="ECO:0000256" key="4">
    <source>
        <dbReference type="ARBA" id="ARBA00023027"/>
    </source>
</evidence>
<dbReference type="Proteomes" id="UP000324800">
    <property type="component" value="Unassembled WGS sequence"/>
</dbReference>
<gene>
    <name evidence="8" type="ORF">EZS28_032922</name>
</gene>
<dbReference type="Pfam" id="PF05222">
    <property type="entry name" value="AlaDh_PNT_N"/>
    <property type="match status" value="1"/>
</dbReference>
<evidence type="ECO:0000259" key="7">
    <source>
        <dbReference type="Pfam" id="PF05222"/>
    </source>
</evidence>
<evidence type="ECO:0000256" key="3">
    <source>
        <dbReference type="ARBA" id="ARBA00022967"/>
    </source>
</evidence>
<dbReference type="Gene3D" id="3.40.50.720">
    <property type="entry name" value="NAD(P)-binding Rossmann-like Domain"/>
    <property type="match status" value="1"/>
</dbReference>
<dbReference type="AlphaFoldDB" id="A0A5J4UND2"/>
<evidence type="ECO:0000256" key="5">
    <source>
        <dbReference type="ARBA" id="ARBA00048202"/>
    </source>
</evidence>
<name>A0A5J4UND2_9EUKA</name>
<dbReference type="EC" id="7.1.1.1" evidence="1"/>
<reference evidence="8 9" key="1">
    <citation type="submission" date="2019-03" db="EMBL/GenBank/DDBJ databases">
        <title>Single cell metagenomics reveals metabolic interactions within the superorganism composed of flagellate Streblomastix strix and complex community of Bacteroidetes bacteria on its surface.</title>
        <authorList>
            <person name="Treitli S.C."/>
            <person name="Kolisko M."/>
            <person name="Husnik F."/>
            <person name="Keeling P."/>
            <person name="Hampl V."/>
        </authorList>
    </citation>
    <scope>NUCLEOTIDE SEQUENCE [LARGE SCALE GENOMIC DNA]</scope>
    <source>
        <strain evidence="8">ST1C</strain>
    </source>
</reference>
<dbReference type="GO" id="GO:0005743">
    <property type="term" value="C:mitochondrial inner membrane"/>
    <property type="evidence" value="ECO:0007669"/>
    <property type="project" value="TreeGrafter"/>
</dbReference>
<keyword evidence="2" id="KW-0521">NADP</keyword>
<keyword evidence="4" id="KW-0520">NAD</keyword>
<dbReference type="InterPro" id="IPR007886">
    <property type="entry name" value="AlaDH/PNT_N"/>
</dbReference>
<sequence length="206" mass="23489">MKSLGAIIGIYVALRLVMTFMPELIAFFHSFVGLAANLIEFGNFISRDDPQDVIALGLHRLECYHGILTRESHLQDTQESKTHNSSKKRRGYIFGDTNAAGAEAQRKADEKSRLKEEAAKKASYQATENFPDSILWLRKMGFGVWFETEAGLKSKFIDDLYIKAGAQIAKTTYELHNKTEIILKMRPLQQYSTLNVHEDAKRFKNR</sequence>
<evidence type="ECO:0000256" key="2">
    <source>
        <dbReference type="ARBA" id="ARBA00022857"/>
    </source>
</evidence>
<evidence type="ECO:0000313" key="9">
    <source>
        <dbReference type="Proteomes" id="UP000324800"/>
    </source>
</evidence>
<feature type="domain" description="Alanine dehydrogenase/pyridine nucleotide transhydrogenase N-terminal" evidence="7">
    <location>
        <begin position="131"/>
        <end position="191"/>
    </location>
</feature>
<dbReference type="PANTHER" id="PTHR10160">
    <property type="entry name" value="NAD(P) TRANSHYDROGENASE"/>
    <property type="match status" value="1"/>
</dbReference>
<dbReference type="GO" id="GO:0006740">
    <property type="term" value="P:NADPH regeneration"/>
    <property type="evidence" value="ECO:0007669"/>
    <property type="project" value="TreeGrafter"/>
</dbReference>
<dbReference type="InterPro" id="IPR034300">
    <property type="entry name" value="PNTB-like"/>
</dbReference>
<comment type="caution">
    <text evidence="8">The sequence shown here is derived from an EMBL/GenBank/DDBJ whole genome shotgun (WGS) entry which is preliminary data.</text>
</comment>
<keyword evidence="3" id="KW-1278">Translocase</keyword>
<feature type="domain" description="NADP transhydrogenase beta-like" evidence="6">
    <location>
        <begin position="4"/>
        <end position="61"/>
    </location>
</feature>
<dbReference type="SUPFAM" id="SSF52283">
    <property type="entry name" value="Formate/glycerate dehydrogenase catalytic domain-like"/>
    <property type="match status" value="1"/>
</dbReference>
<accession>A0A5J4UND2</accession>
<proteinExistence type="predicted"/>
<protein>
    <recommendedName>
        <fullName evidence="1">proton-translocating NAD(P)(+) transhydrogenase</fullName>
        <ecNumber evidence="1">7.1.1.1</ecNumber>
    </recommendedName>
</protein>
<organism evidence="8 9">
    <name type="scientific">Streblomastix strix</name>
    <dbReference type="NCBI Taxonomy" id="222440"/>
    <lineage>
        <taxon>Eukaryota</taxon>
        <taxon>Metamonada</taxon>
        <taxon>Preaxostyla</taxon>
        <taxon>Oxymonadida</taxon>
        <taxon>Streblomastigidae</taxon>
        <taxon>Streblomastix</taxon>
    </lineage>
</organism>
<dbReference type="EMBL" id="SNRW01014357">
    <property type="protein sequence ID" value="KAA6371551.1"/>
    <property type="molecule type" value="Genomic_DNA"/>
</dbReference>
<comment type="catalytic activity">
    <reaction evidence="5">
        <text>NAD(+) + NADPH + H(+)(in) = NADH + NADP(+) + H(+)(out)</text>
        <dbReference type="Rhea" id="RHEA:47992"/>
        <dbReference type="ChEBI" id="CHEBI:15378"/>
        <dbReference type="ChEBI" id="CHEBI:57540"/>
        <dbReference type="ChEBI" id="CHEBI:57783"/>
        <dbReference type="ChEBI" id="CHEBI:57945"/>
        <dbReference type="ChEBI" id="CHEBI:58349"/>
        <dbReference type="EC" id="7.1.1.1"/>
    </reaction>
</comment>
<dbReference type="Pfam" id="PF02233">
    <property type="entry name" value="PNTB"/>
    <property type="match status" value="1"/>
</dbReference>
<dbReference type="OrthoDB" id="37244at2759"/>
<dbReference type="GO" id="GO:0008750">
    <property type="term" value="F:proton-translocating NAD(P)+ transhydrogenase activity"/>
    <property type="evidence" value="ECO:0007669"/>
    <property type="project" value="UniProtKB-EC"/>
</dbReference>